<keyword evidence="5" id="KW-0233">DNA recombination</keyword>
<dbReference type="Pfam" id="PF21176">
    <property type="entry name" value="RecR_HhH"/>
    <property type="match status" value="1"/>
</dbReference>
<feature type="non-terminal residue" evidence="8">
    <location>
        <position position="129"/>
    </location>
</feature>
<keyword evidence="1" id="KW-0479">Metal-binding</keyword>
<evidence type="ECO:0000256" key="3">
    <source>
        <dbReference type="ARBA" id="ARBA00022771"/>
    </source>
</evidence>
<dbReference type="InterPro" id="IPR000093">
    <property type="entry name" value="DNA_Rcmb_RecR"/>
</dbReference>
<gene>
    <name evidence="8" type="primary">recR</name>
    <name evidence="8" type="ORF">H0S81_01980</name>
</gene>
<accession>A0A931CWG6</accession>
<dbReference type="InterPro" id="IPR006171">
    <property type="entry name" value="TOPRIM_dom"/>
</dbReference>
<name>A0A931CWG6_9BACT</name>
<reference evidence="8" key="1">
    <citation type="submission" date="2020-07" db="EMBL/GenBank/DDBJ databases">
        <title>Severe corrosion of carbon steel in oil field produced water can be linked to methanogenic archaea containing a special type of NiFe hydrogenase.</title>
        <authorList>
            <person name="Lahme S."/>
            <person name="Mand J."/>
            <person name="Longwell J."/>
            <person name="Smith R."/>
            <person name="Enning D."/>
        </authorList>
    </citation>
    <scope>NUCLEOTIDE SEQUENCE</scope>
    <source>
        <strain evidence="8">MIC098Bin6</strain>
    </source>
</reference>
<dbReference type="Pfam" id="PF02132">
    <property type="entry name" value="RecR_ZnF"/>
    <property type="match status" value="1"/>
</dbReference>
<dbReference type="PANTHER" id="PTHR30446">
    <property type="entry name" value="RECOMBINATION PROTEIN RECR"/>
    <property type="match status" value="1"/>
</dbReference>
<dbReference type="PROSITE" id="PS50880">
    <property type="entry name" value="TOPRIM"/>
    <property type="match status" value="1"/>
</dbReference>
<sequence length="129" mass="13809">MTHYPDAILKLISSFSTLPGIGRKTAERLALHLLHAPDHEASTLAADIIELKRSVRICATCFSLSDQEICRICADPSRDPGVICVVENPADLAAIEKSRSFAGGYHVLGGALSPIDGIGPDDIRLAELF</sequence>
<keyword evidence="4" id="KW-0862">Zinc</keyword>
<keyword evidence="3" id="KW-0863">Zinc-finger</keyword>
<comment type="caution">
    <text evidence="8">The sequence shown here is derived from an EMBL/GenBank/DDBJ whole genome shotgun (WGS) entry which is preliminary data.</text>
</comment>
<dbReference type="GO" id="GO:0003677">
    <property type="term" value="F:DNA binding"/>
    <property type="evidence" value="ECO:0007669"/>
    <property type="project" value="InterPro"/>
</dbReference>
<dbReference type="AlphaFoldDB" id="A0A931CWG6"/>
<evidence type="ECO:0000256" key="6">
    <source>
        <dbReference type="ARBA" id="ARBA00023204"/>
    </source>
</evidence>
<dbReference type="GO" id="GO:0006281">
    <property type="term" value="P:DNA repair"/>
    <property type="evidence" value="ECO:0007669"/>
    <property type="project" value="UniProtKB-KW"/>
</dbReference>
<dbReference type="GO" id="GO:0008270">
    <property type="term" value="F:zinc ion binding"/>
    <property type="evidence" value="ECO:0007669"/>
    <property type="project" value="UniProtKB-KW"/>
</dbReference>
<dbReference type="PROSITE" id="PS01300">
    <property type="entry name" value="RECR"/>
    <property type="match status" value="1"/>
</dbReference>
<dbReference type="InterPro" id="IPR023627">
    <property type="entry name" value="Rcmb_RecR"/>
</dbReference>
<keyword evidence="6" id="KW-0234">DNA repair</keyword>
<evidence type="ECO:0000256" key="4">
    <source>
        <dbReference type="ARBA" id="ARBA00022833"/>
    </source>
</evidence>
<evidence type="ECO:0000259" key="7">
    <source>
        <dbReference type="PROSITE" id="PS50880"/>
    </source>
</evidence>
<dbReference type="Gene3D" id="3.30.60.80">
    <property type="match status" value="1"/>
</dbReference>
<proteinExistence type="inferred from homology"/>
<dbReference type="InterPro" id="IPR015967">
    <property type="entry name" value="Rcmb_RecR_Znf"/>
</dbReference>
<keyword evidence="2" id="KW-0227">DNA damage</keyword>
<protein>
    <submittedName>
        <fullName evidence="8">Recombination protein RecR</fullName>
    </submittedName>
</protein>
<organism evidence="8 9">
    <name type="scientific">Desulfotignum balticum</name>
    <dbReference type="NCBI Taxonomy" id="115781"/>
    <lineage>
        <taxon>Bacteria</taxon>
        <taxon>Pseudomonadati</taxon>
        <taxon>Thermodesulfobacteriota</taxon>
        <taxon>Desulfobacteria</taxon>
        <taxon>Desulfobacterales</taxon>
        <taxon>Desulfobacteraceae</taxon>
        <taxon>Desulfotignum</taxon>
    </lineage>
</organism>
<dbReference type="Gene3D" id="3.40.1360.10">
    <property type="match status" value="1"/>
</dbReference>
<feature type="domain" description="Toprim" evidence="7">
    <location>
        <begin position="81"/>
        <end position="129"/>
    </location>
</feature>
<dbReference type="Pfam" id="PF13662">
    <property type="entry name" value="Toprim_4"/>
    <property type="match status" value="1"/>
</dbReference>
<evidence type="ECO:0000256" key="5">
    <source>
        <dbReference type="ARBA" id="ARBA00023172"/>
    </source>
</evidence>
<evidence type="ECO:0000313" key="9">
    <source>
        <dbReference type="Proteomes" id="UP000706172"/>
    </source>
</evidence>
<dbReference type="Proteomes" id="UP000706172">
    <property type="component" value="Unassembled WGS sequence"/>
</dbReference>
<evidence type="ECO:0000256" key="2">
    <source>
        <dbReference type="ARBA" id="ARBA00022763"/>
    </source>
</evidence>
<dbReference type="SUPFAM" id="SSF111304">
    <property type="entry name" value="Recombination protein RecR"/>
    <property type="match status" value="1"/>
</dbReference>
<dbReference type="GO" id="GO:0006310">
    <property type="term" value="P:DNA recombination"/>
    <property type="evidence" value="ECO:0007669"/>
    <property type="project" value="UniProtKB-KW"/>
</dbReference>
<evidence type="ECO:0000313" key="8">
    <source>
        <dbReference type="EMBL" id="MBG0778686.1"/>
    </source>
</evidence>
<dbReference type="PANTHER" id="PTHR30446:SF0">
    <property type="entry name" value="RECOMBINATION PROTEIN RECR"/>
    <property type="match status" value="1"/>
</dbReference>
<dbReference type="Gene3D" id="1.10.8.420">
    <property type="entry name" value="RecR Domain 1"/>
    <property type="match status" value="1"/>
</dbReference>
<evidence type="ECO:0000256" key="1">
    <source>
        <dbReference type="ARBA" id="ARBA00022723"/>
    </source>
</evidence>
<dbReference type="HAMAP" id="MF_00017">
    <property type="entry name" value="RecR"/>
    <property type="match status" value="1"/>
</dbReference>
<dbReference type="EMBL" id="JACCQK010000081">
    <property type="protein sequence ID" value="MBG0778686.1"/>
    <property type="molecule type" value="Genomic_DNA"/>
</dbReference>